<dbReference type="GO" id="GO:0003964">
    <property type="term" value="F:RNA-directed DNA polymerase activity"/>
    <property type="evidence" value="ECO:0007669"/>
    <property type="project" value="UniProtKB-KW"/>
</dbReference>
<feature type="region of interest" description="Disordered" evidence="1">
    <location>
        <begin position="343"/>
        <end position="362"/>
    </location>
</feature>
<organism evidence="2">
    <name type="scientific">Tanacetum cinerariifolium</name>
    <name type="common">Dalmatian daisy</name>
    <name type="synonym">Chrysanthemum cinerariifolium</name>
    <dbReference type="NCBI Taxonomy" id="118510"/>
    <lineage>
        <taxon>Eukaryota</taxon>
        <taxon>Viridiplantae</taxon>
        <taxon>Streptophyta</taxon>
        <taxon>Embryophyta</taxon>
        <taxon>Tracheophyta</taxon>
        <taxon>Spermatophyta</taxon>
        <taxon>Magnoliopsida</taxon>
        <taxon>eudicotyledons</taxon>
        <taxon>Gunneridae</taxon>
        <taxon>Pentapetalae</taxon>
        <taxon>asterids</taxon>
        <taxon>campanulids</taxon>
        <taxon>Asterales</taxon>
        <taxon>Asteraceae</taxon>
        <taxon>Asteroideae</taxon>
        <taxon>Anthemideae</taxon>
        <taxon>Anthemidinae</taxon>
        <taxon>Tanacetum</taxon>
    </lineage>
</organism>
<reference evidence="2" key="1">
    <citation type="journal article" date="2019" name="Sci. Rep.">
        <title>Draft genome of Tanacetum cinerariifolium, the natural source of mosquito coil.</title>
        <authorList>
            <person name="Yamashiro T."/>
            <person name="Shiraishi A."/>
            <person name="Satake H."/>
            <person name="Nakayama K."/>
        </authorList>
    </citation>
    <scope>NUCLEOTIDE SEQUENCE</scope>
</reference>
<keyword evidence="2" id="KW-0548">Nucleotidyltransferase</keyword>
<dbReference type="EMBL" id="BKCJ010375794">
    <property type="protein sequence ID" value="GFA14456.1"/>
    <property type="molecule type" value="Genomic_DNA"/>
</dbReference>
<accession>A0A699J7G1</accession>
<proteinExistence type="predicted"/>
<keyword evidence="2" id="KW-0808">Transferase</keyword>
<evidence type="ECO:0000256" key="1">
    <source>
        <dbReference type="SAM" id="MobiDB-lite"/>
    </source>
</evidence>
<gene>
    <name evidence="2" type="ORF">Tci_586428</name>
</gene>
<protein>
    <submittedName>
        <fullName evidence="2">Putative reverse transcriptase domain-containing protein</fullName>
    </submittedName>
</protein>
<dbReference type="AlphaFoldDB" id="A0A699J7G1"/>
<keyword evidence="2" id="KW-0695">RNA-directed DNA polymerase</keyword>
<evidence type="ECO:0000313" key="2">
    <source>
        <dbReference type="EMBL" id="GFA14456.1"/>
    </source>
</evidence>
<name>A0A699J7G1_TANCI</name>
<sequence>MTVLYFHCSFVSLSGCQNGGGNGLTKTSLITHLRDSHCNGDAQVITRQYLSNNLAVFEEAEVTFKCMGIWLRGGCFKTYSLRSKCRHGKGSDFVSARDCGDGVVRFVLYDLTKPHIPSSLEQLDHVDDLVHVQHGGFTLALLDSLFLKGLRTVKSVPSKCCLGFSRVLKETLDKSAIKRQRQKESIVNAIRSWSFSGGSLQLMRETLAESSPYFSDVDKEDIDLGERNLKKCKRKICDSHYTAAVRVLFSFSVTPYNEATHEDLKTNHPFKPPPSLPHISIDHHHLIMSHPGAFGLFSTHKGALGLTDSPPRVHLNFCHQHKDAFWFCIKQIRVHLVDIETRNRKRKGASGCPKHQRVPLVG</sequence>
<comment type="caution">
    <text evidence="2">The sequence shown here is derived from an EMBL/GenBank/DDBJ whole genome shotgun (WGS) entry which is preliminary data.</text>
</comment>